<evidence type="ECO:0000313" key="1">
    <source>
        <dbReference type="EMBL" id="RNA40187.1"/>
    </source>
</evidence>
<dbReference type="PROSITE" id="PS51257">
    <property type="entry name" value="PROKAR_LIPOPROTEIN"/>
    <property type="match status" value="1"/>
</dbReference>
<organism evidence="1 2">
    <name type="scientific">Brachionus plicatilis</name>
    <name type="common">Marine rotifer</name>
    <name type="synonym">Brachionus muelleri</name>
    <dbReference type="NCBI Taxonomy" id="10195"/>
    <lineage>
        <taxon>Eukaryota</taxon>
        <taxon>Metazoa</taxon>
        <taxon>Spiralia</taxon>
        <taxon>Gnathifera</taxon>
        <taxon>Rotifera</taxon>
        <taxon>Eurotatoria</taxon>
        <taxon>Monogononta</taxon>
        <taxon>Pseudotrocha</taxon>
        <taxon>Ploima</taxon>
        <taxon>Brachionidae</taxon>
        <taxon>Brachionus</taxon>
    </lineage>
</organism>
<name>A0A3M7SWX8_BRAPC</name>
<proteinExistence type="predicted"/>
<dbReference type="AlphaFoldDB" id="A0A3M7SWX8"/>
<reference evidence="1 2" key="1">
    <citation type="journal article" date="2018" name="Sci. Rep.">
        <title>Genomic signatures of local adaptation to the degree of environmental predictability in rotifers.</title>
        <authorList>
            <person name="Franch-Gras L."/>
            <person name="Hahn C."/>
            <person name="Garcia-Roger E.M."/>
            <person name="Carmona M.J."/>
            <person name="Serra M."/>
            <person name="Gomez A."/>
        </authorList>
    </citation>
    <scope>NUCLEOTIDE SEQUENCE [LARGE SCALE GENOMIC DNA]</scope>
    <source>
        <strain evidence="1">HYR1</strain>
    </source>
</reference>
<accession>A0A3M7SWX8</accession>
<protein>
    <submittedName>
        <fullName evidence="1">Uncharacterized protein</fullName>
    </submittedName>
</protein>
<comment type="caution">
    <text evidence="1">The sequence shown here is derived from an EMBL/GenBank/DDBJ whole genome shotgun (WGS) entry which is preliminary data.</text>
</comment>
<sequence>MKNNFDLLQGTSHVTMSSCPENTEKIIKILIADFFQYMRIRFFQGKIINYTYVEKETIRMDDFQIGAIEKNRCEDYRIKKIPNFCNKTKILKSKNQFNICVK</sequence>
<keyword evidence="2" id="KW-1185">Reference proteome</keyword>
<gene>
    <name evidence="1" type="ORF">BpHYR1_013823</name>
</gene>
<dbReference type="EMBL" id="REGN01000667">
    <property type="protein sequence ID" value="RNA40187.1"/>
    <property type="molecule type" value="Genomic_DNA"/>
</dbReference>
<dbReference type="Proteomes" id="UP000276133">
    <property type="component" value="Unassembled WGS sequence"/>
</dbReference>
<evidence type="ECO:0000313" key="2">
    <source>
        <dbReference type="Proteomes" id="UP000276133"/>
    </source>
</evidence>